<proteinExistence type="predicted"/>
<dbReference type="InterPro" id="IPR013320">
    <property type="entry name" value="ConA-like_dom_sf"/>
</dbReference>
<dbReference type="AlphaFoldDB" id="A0A4Y2DIB5"/>
<evidence type="ECO:0000313" key="2">
    <source>
        <dbReference type="EMBL" id="GBM16553.1"/>
    </source>
</evidence>
<dbReference type="EMBL" id="BGPR01000375">
    <property type="protein sequence ID" value="GBM16553.1"/>
    <property type="molecule type" value="Genomic_DNA"/>
</dbReference>
<feature type="compositionally biased region" description="Polar residues" evidence="1">
    <location>
        <begin position="258"/>
        <end position="271"/>
    </location>
</feature>
<dbReference type="SUPFAM" id="SSF49899">
    <property type="entry name" value="Concanavalin A-like lectins/glucanases"/>
    <property type="match status" value="1"/>
</dbReference>
<gene>
    <name evidence="2" type="ORF">AVEN_148926_1</name>
</gene>
<dbReference type="Gene3D" id="2.60.120.200">
    <property type="match status" value="1"/>
</dbReference>
<dbReference type="InterPro" id="IPR001791">
    <property type="entry name" value="Laminin_G"/>
</dbReference>
<sequence length="283" mass="32083">MFVTNFVALGSGICCVKFQHTFSFVISREVDIFDDQLVCCDYQLILYFSNPVDFKGAGIGRTQKEWFGAEPPYAGIVQPLERCSEMASYNQEKRAVNFGDELFSHAKVPIGRKDFVHDFNVTFDLRTYYPNGLIALVKNGHISPVSHFAIMLLGGRAVINLYDRKARRVSNPSYLNDGNWHHISWFLCFPLKAKVYSEFSVVSTDYASNLDPIQHPSMADTSNSVYMRCGKPVNELVMRLGALQYEEIIITISNADKSKKMPQNNPFSSSRFYKDIDQSSSTN</sequence>
<reference evidence="2 3" key="1">
    <citation type="journal article" date="2019" name="Sci. Rep.">
        <title>Orb-weaving spider Araneus ventricosus genome elucidates the spidroin gene catalogue.</title>
        <authorList>
            <person name="Kono N."/>
            <person name="Nakamura H."/>
            <person name="Ohtoshi R."/>
            <person name="Moran D.A.P."/>
            <person name="Shinohara A."/>
            <person name="Yoshida Y."/>
            <person name="Fujiwara M."/>
            <person name="Mori M."/>
            <person name="Tomita M."/>
            <person name="Arakawa K."/>
        </authorList>
    </citation>
    <scope>NUCLEOTIDE SEQUENCE [LARGE SCALE GENOMIC DNA]</scope>
</reference>
<accession>A0A4Y2DIB5</accession>
<dbReference type="Proteomes" id="UP000499080">
    <property type="component" value="Unassembled WGS sequence"/>
</dbReference>
<dbReference type="OrthoDB" id="6423093at2759"/>
<dbReference type="CDD" id="cd00110">
    <property type="entry name" value="LamG"/>
    <property type="match status" value="1"/>
</dbReference>
<keyword evidence="3" id="KW-1185">Reference proteome</keyword>
<feature type="region of interest" description="Disordered" evidence="1">
    <location>
        <begin position="258"/>
        <end position="283"/>
    </location>
</feature>
<comment type="caution">
    <text evidence="2">The sequence shown here is derived from an EMBL/GenBank/DDBJ whole genome shotgun (WGS) entry which is preliminary data.</text>
</comment>
<organism evidence="2 3">
    <name type="scientific">Araneus ventricosus</name>
    <name type="common">Orbweaver spider</name>
    <name type="synonym">Epeira ventricosa</name>
    <dbReference type="NCBI Taxonomy" id="182803"/>
    <lineage>
        <taxon>Eukaryota</taxon>
        <taxon>Metazoa</taxon>
        <taxon>Ecdysozoa</taxon>
        <taxon>Arthropoda</taxon>
        <taxon>Chelicerata</taxon>
        <taxon>Arachnida</taxon>
        <taxon>Araneae</taxon>
        <taxon>Araneomorphae</taxon>
        <taxon>Entelegynae</taxon>
        <taxon>Araneoidea</taxon>
        <taxon>Araneidae</taxon>
        <taxon>Araneus</taxon>
    </lineage>
</organism>
<evidence type="ECO:0000256" key="1">
    <source>
        <dbReference type="SAM" id="MobiDB-lite"/>
    </source>
</evidence>
<evidence type="ECO:0000313" key="3">
    <source>
        <dbReference type="Proteomes" id="UP000499080"/>
    </source>
</evidence>
<name>A0A4Y2DIB5_ARAVE</name>
<protein>
    <submittedName>
        <fullName evidence="2">Uncharacterized protein</fullName>
    </submittedName>
</protein>